<evidence type="ECO:0000256" key="1">
    <source>
        <dbReference type="SAM" id="MobiDB-lite"/>
    </source>
</evidence>
<evidence type="ECO:0000313" key="3">
    <source>
        <dbReference type="Proteomes" id="UP001147746"/>
    </source>
</evidence>
<keyword evidence="3" id="KW-1185">Reference proteome</keyword>
<feature type="compositionally biased region" description="Low complexity" evidence="1">
    <location>
        <begin position="77"/>
        <end position="93"/>
    </location>
</feature>
<comment type="caution">
    <text evidence="2">The sequence shown here is derived from an EMBL/GenBank/DDBJ whole genome shotgun (WGS) entry which is preliminary data.</text>
</comment>
<organism evidence="2 3">
    <name type="scientific">Penicillium atrosanguineum</name>
    <dbReference type="NCBI Taxonomy" id="1132637"/>
    <lineage>
        <taxon>Eukaryota</taxon>
        <taxon>Fungi</taxon>
        <taxon>Dikarya</taxon>
        <taxon>Ascomycota</taxon>
        <taxon>Pezizomycotina</taxon>
        <taxon>Eurotiomycetes</taxon>
        <taxon>Eurotiomycetidae</taxon>
        <taxon>Eurotiales</taxon>
        <taxon>Aspergillaceae</taxon>
        <taxon>Penicillium</taxon>
    </lineage>
</organism>
<accession>A0A9W9PXI2</accession>
<sequence>MASARASNDPAQEQQSLPILHATCDRQQRSLEDHRAFSSISGRDRDQQDMSIGSSRPEEFDTSSQSTTACSNFDQNTITTTPATSTTLPTAGETTTLHVSTEDDTFGTLKFAPMMKRLFQDCKTDRGEFLRAIREAKAAFPTGQGWEAAIATKEENADMRDRMKIYHRFECYNIYWHVVEAGFHTGTYWIRDMRTALANKLCQDFPKRFQNQKTANKCLNWVDQGCKYHEWAGLFSSRTTDLGYLIALPLDVPHSAYAFPLQAT</sequence>
<protein>
    <submittedName>
        <fullName evidence="2">Uncharacterized protein</fullName>
    </submittedName>
</protein>
<proteinExistence type="predicted"/>
<feature type="compositionally biased region" description="Polar residues" evidence="1">
    <location>
        <begin position="62"/>
        <end position="76"/>
    </location>
</feature>
<gene>
    <name evidence="2" type="ORF">N7476_006382</name>
</gene>
<evidence type="ECO:0000313" key="2">
    <source>
        <dbReference type="EMBL" id="KAJ5316075.1"/>
    </source>
</evidence>
<dbReference type="EMBL" id="JAPZBO010000005">
    <property type="protein sequence ID" value="KAJ5316075.1"/>
    <property type="molecule type" value="Genomic_DNA"/>
</dbReference>
<dbReference type="Proteomes" id="UP001147746">
    <property type="component" value="Unassembled WGS sequence"/>
</dbReference>
<feature type="region of interest" description="Disordered" evidence="1">
    <location>
        <begin position="1"/>
        <end position="93"/>
    </location>
</feature>
<feature type="compositionally biased region" description="Polar residues" evidence="1">
    <location>
        <begin position="1"/>
        <end position="17"/>
    </location>
</feature>
<dbReference type="AlphaFoldDB" id="A0A9W9PXI2"/>
<feature type="compositionally biased region" description="Basic and acidic residues" evidence="1">
    <location>
        <begin position="23"/>
        <end position="48"/>
    </location>
</feature>
<reference evidence="2" key="1">
    <citation type="submission" date="2022-12" db="EMBL/GenBank/DDBJ databases">
        <authorList>
            <person name="Petersen C."/>
        </authorList>
    </citation>
    <scope>NUCLEOTIDE SEQUENCE</scope>
    <source>
        <strain evidence="2">IBT 21472</strain>
    </source>
</reference>
<reference evidence="2" key="2">
    <citation type="journal article" date="2023" name="IMA Fungus">
        <title>Comparative genomic study of the Penicillium genus elucidates a diverse pangenome and 15 lateral gene transfer events.</title>
        <authorList>
            <person name="Petersen C."/>
            <person name="Sorensen T."/>
            <person name="Nielsen M.R."/>
            <person name="Sondergaard T.E."/>
            <person name="Sorensen J.L."/>
            <person name="Fitzpatrick D.A."/>
            <person name="Frisvad J.C."/>
            <person name="Nielsen K.L."/>
        </authorList>
    </citation>
    <scope>NUCLEOTIDE SEQUENCE</scope>
    <source>
        <strain evidence="2">IBT 21472</strain>
    </source>
</reference>
<name>A0A9W9PXI2_9EURO</name>